<evidence type="ECO:0008006" key="3">
    <source>
        <dbReference type="Google" id="ProtNLM"/>
    </source>
</evidence>
<keyword evidence="2" id="KW-1185">Reference proteome</keyword>
<gene>
    <name evidence="1" type="ORF">GCM10022235_35440</name>
</gene>
<dbReference type="Proteomes" id="UP001501222">
    <property type="component" value="Unassembled WGS sequence"/>
</dbReference>
<accession>A0ABP6XAT3</accession>
<name>A0ABP6XAT3_9ACTN</name>
<evidence type="ECO:0000313" key="1">
    <source>
        <dbReference type="EMBL" id="GAA3563855.1"/>
    </source>
</evidence>
<reference evidence="2" key="1">
    <citation type="journal article" date="2019" name="Int. J. Syst. Evol. Microbiol.">
        <title>The Global Catalogue of Microorganisms (GCM) 10K type strain sequencing project: providing services to taxonomists for standard genome sequencing and annotation.</title>
        <authorList>
            <consortium name="The Broad Institute Genomics Platform"/>
            <consortium name="The Broad Institute Genome Sequencing Center for Infectious Disease"/>
            <person name="Wu L."/>
            <person name="Ma J."/>
        </authorList>
    </citation>
    <scope>NUCLEOTIDE SEQUENCE [LARGE SCALE GENOMIC DNA]</scope>
    <source>
        <strain evidence="2">JCM 16928</strain>
    </source>
</reference>
<proteinExistence type="predicted"/>
<organism evidence="1 2">
    <name type="scientific">Kribbella ginsengisoli</name>
    <dbReference type="NCBI Taxonomy" id="363865"/>
    <lineage>
        <taxon>Bacteria</taxon>
        <taxon>Bacillati</taxon>
        <taxon>Actinomycetota</taxon>
        <taxon>Actinomycetes</taxon>
        <taxon>Propionibacteriales</taxon>
        <taxon>Kribbellaceae</taxon>
        <taxon>Kribbella</taxon>
    </lineage>
</organism>
<sequence length="114" mass="12697">MSPGKKNDRVAPPAEPGCWLLRFGTTEAAKGWEDLVRQAGANLWAAYEAIRTEPTPFPTTTRHHRLKGELGTVGGLEQWQYEVTAGGRIWYVVDPGRRTVWVRWAGTGHPKATD</sequence>
<dbReference type="EMBL" id="BAABAA010000004">
    <property type="protein sequence ID" value="GAA3563855.1"/>
    <property type="molecule type" value="Genomic_DNA"/>
</dbReference>
<dbReference type="RefSeq" id="WP_344841738.1">
    <property type="nucleotide sequence ID" value="NZ_BAABAA010000004.1"/>
</dbReference>
<protein>
    <recommendedName>
        <fullName evidence="3">Type II toxin-antitoxin system RelE/ParE family toxin</fullName>
    </recommendedName>
</protein>
<evidence type="ECO:0000313" key="2">
    <source>
        <dbReference type="Proteomes" id="UP001501222"/>
    </source>
</evidence>
<comment type="caution">
    <text evidence="1">The sequence shown here is derived from an EMBL/GenBank/DDBJ whole genome shotgun (WGS) entry which is preliminary data.</text>
</comment>